<evidence type="ECO:0000313" key="2">
    <source>
        <dbReference type="EMBL" id="EGO27534.1"/>
    </source>
</evidence>
<feature type="region of interest" description="Disordered" evidence="1">
    <location>
        <begin position="442"/>
        <end position="508"/>
    </location>
</feature>
<dbReference type="GeneID" id="18813206"/>
<feature type="compositionally biased region" description="Pro residues" evidence="1">
    <location>
        <begin position="187"/>
        <end position="198"/>
    </location>
</feature>
<feature type="region of interest" description="Disordered" evidence="1">
    <location>
        <begin position="1"/>
        <end position="84"/>
    </location>
</feature>
<evidence type="ECO:0000256" key="1">
    <source>
        <dbReference type="SAM" id="MobiDB-lite"/>
    </source>
</evidence>
<dbReference type="Gene3D" id="3.30.710.10">
    <property type="entry name" value="Potassium Channel Kv1.1, Chain A"/>
    <property type="match status" value="1"/>
</dbReference>
<gene>
    <name evidence="2" type="ORF">SERLADRAFT_413899</name>
</gene>
<protein>
    <recommendedName>
        <fullName evidence="3">BTB domain-containing protein</fullName>
    </recommendedName>
</protein>
<feature type="compositionally biased region" description="Polar residues" evidence="1">
    <location>
        <begin position="456"/>
        <end position="484"/>
    </location>
</feature>
<dbReference type="EMBL" id="GL945431">
    <property type="protein sequence ID" value="EGO27534.1"/>
    <property type="molecule type" value="Genomic_DNA"/>
</dbReference>
<dbReference type="Proteomes" id="UP000008064">
    <property type="component" value="Unassembled WGS sequence"/>
</dbReference>
<feature type="compositionally biased region" description="Basic and acidic residues" evidence="1">
    <location>
        <begin position="442"/>
        <end position="455"/>
    </location>
</feature>
<name>F8NNA4_SERL9</name>
<accession>F8NNA4</accession>
<evidence type="ECO:0008006" key="3">
    <source>
        <dbReference type="Google" id="ProtNLM"/>
    </source>
</evidence>
<proteinExistence type="predicted"/>
<sequence length="508" mass="54910">MIVPKRSQHSPPPSSFPMSSELALSSSPKTPLASPPRTPPRGHRPSMTKPKLWLSRSSTSGSSRSISITPQAAPVKAPKPIRISEPQFNNSLGIFNVPRNGALGSGATVVRTPQEALSVSTSQLYDLLDEEEEEVSKELEKRDLGRNGSITGKEYRDLPSPPSSPPLPAVPTSKSSPNLPLRETLTPPRPMRPAPPVPAASASTTLRPSLKPRTPPSSEYSPPVPALPSNIPTSPLQPPFQAILLSSVPASAIDPSKIIVTLETSTTSHRTTLNTLTSRPSYLSSYIASLFPSPNSPDTASLYSNTSNVSNDQDSSFNSIFHNHLTSSGVLPNCSSNLHIFLDRPSAPYAHILTYLRSPPSTPENPATLPRAAQLSSCSSSRLEALLELRDEACYLDLDELYRLCTEEIRQRQSLVLHARGGSNSSHNGSMRSIRTFRECMDPSEQKASYRDSSDTMRSGSTSVTELGFNSNSPHVPRQQSTARGRSHSRKGSPIPASMRSRPPVGWI</sequence>
<dbReference type="OrthoDB" id="3363734at2759"/>
<dbReference type="RefSeq" id="XP_007315625.1">
    <property type="nucleotide sequence ID" value="XM_007315563.1"/>
</dbReference>
<feature type="compositionally biased region" description="Low complexity" evidence="1">
    <location>
        <begin position="177"/>
        <end position="186"/>
    </location>
</feature>
<dbReference type="AlphaFoldDB" id="F8NNA4"/>
<feature type="region of interest" description="Disordered" evidence="1">
    <location>
        <begin position="124"/>
        <end position="225"/>
    </location>
</feature>
<feature type="compositionally biased region" description="Pro residues" evidence="1">
    <location>
        <begin position="159"/>
        <end position="169"/>
    </location>
</feature>
<feature type="compositionally biased region" description="Low complexity" evidence="1">
    <location>
        <begin position="55"/>
        <end position="69"/>
    </location>
</feature>
<feature type="compositionally biased region" description="Basic and acidic residues" evidence="1">
    <location>
        <begin position="136"/>
        <end position="145"/>
    </location>
</feature>
<dbReference type="KEGG" id="sla:SERLADRAFT_413899"/>
<organism>
    <name type="scientific">Serpula lacrymans var. lacrymans (strain S7.9)</name>
    <name type="common">Dry rot fungus</name>
    <dbReference type="NCBI Taxonomy" id="578457"/>
    <lineage>
        <taxon>Eukaryota</taxon>
        <taxon>Fungi</taxon>
        <taxon>Dikarya</taxon>
        <taxon>Basidiomycota</taxon>
        <taxon>Agaricomycotina</taxon>
        <taxon>Agaricomycetes</taxon>
        <taxon>Agaricomycetidae</taxon>
        <taxon>Boletales</taxon>
        <taxon>Coniophorineae</taxon>
        <taxon>Serpulaceae</taxon>
        <taxon>Serpula</taxon>
    </lineage>
</organism>
<dbReference type="InterPro" id="IPR011333">
    <property type="entry name" value="SKP1/BTB/POZ_sf"/>
</dbReference>
<reference evidence="2" key="1">
    <citation type="submission" date="2011-04" db="EMBL/GenBank/DDBJ databases">
        <title>Evolution of plant cell wall degrading machinery underlies the functional diversity of forest fungi.</title>
        <authorList>
            <consortium name="US DOE Joint Genome Institute (JGI-PGF)"/>
            <person name="Eastwood D.C."/>
            <person name="Floudas D."/>
            <person name="Binder M."/>
            <person name="Majcherczyk A."/>
            <person name="Schneider P."/>
            <person name="Aerts A."/>
            <person name="Asiegbu F.O."/>
            <person name="Baker S.E."/>
            <person name="Barry K."/>
            <person name="Bendiksby M."/>
            <person name="Blumentritt M."/>
            <person name="Coutinho P.M."/>
            <person name="Cullen D."/>
            <person name="Cullen D."/>
            <person name="Gathman A."/>
            <person name="Goodell B."/>
            <person name="Henrissat B."/>
            <person name="Ihrmark K."/>
            <person name="Kauserud H."/>
            <person name="Kohler A."/>
            <person name="LaButti K."/>
            <person name="Lapidus A."/>
            <person name="Lavin J.L."/>
            <person name="Lee Y.-H."/>
            <person name="Lindquist E."/>
            <person name="Lilly W."/>
            <person name="Lucas S."/>
            <person name="Morin E."/>
            <person name="Murat C."/>
            <person name="Oguiza J.A."/>
            <person name="Park J."/>
            <person name="Pisabarro A.G."/>
            <person name="Riley R."/>
            <person name="Rosling A."/>
            <person name="Salamov A."/>
            <person name="Schmidt O."/>
            <person name="Schmutz J."/>
            <person name="Skrede I."/>
            <person name="Stenlid J."/>
            <person name="Wiebenga A."/>
            <person name="Xie X."/>
            <person name="Kues U."/>
            <person name="Hibbett D.S."/>
            <person name="Hoffmeister D."/>
            <person name="Hogberg N."/>
            <person name="Martin F."/>
            <person name="Grigoriev I.V."/>
            <person name="Watkinson S.C."/>
        </authorList>
    </citation>
    <scope>NUCLEOTIDE SEQUENCE</scope>
    <source>
        <strain evidence="2">S7.9</strain>
    </source>
</reference>
<dbReference type="HOGENOM" id="CLU_548729_0_0_1"/>